<dbReference type="PANTHER" id="PTHR30477:SF0">
    <property type="entry name" value="METAL TRANSPORT SYSTEM MEMBRANE PROTEIN TM_0125-RELATED"/>
    <property type="match status" value="1"/>
</dbReference>
<keyword evidence="6" id="KW-0813">Transport</keyword>
<evidence type="ECO:0000313" key="9">
    <source>
        <dbReference type="Proteomes" id="UP000182508"/>
    </source>
</evidence>
<dbReference type="GO" id="GO:0043190">
    <property type="term" value="C:ATP-binding cassette (ABC) transporter complex"/>
    <property type="evidence" value="ECO:0007669"/>
    <property type="project" value="InterPro"/>
</dbReference>
<dbReference type="PANTHER" id="PTHR30477">
    <property type="entry name" value="ABC-TRANSPORTER METAL-BINDING PROTEIN"/>
    <property type="match status" value="1"/>
</dbReference>
<keyword evidence="3 6" id="KW-0812">Transmembrane</keyword>
<evidence type="ECO:0000256" key="5">
    <source>
        <dbReference type="ARBA" id="ARBA00023136"/>
    </source>
</evidence>
<evidence type="ECO:0000256" key="1">
    <source>
        <dbReference type="ARBA" id="ARBA00004141"/>
    </source>
</evidence>
<comment type="similarity">
    <text evidence="2 6">Belongs to the ABC-3 integral membrane protein family.</text>
</comment>
<evidence type="ECO:0000256" key="3">
    <source>
        <dbReference type="ARBA" id="ARBA00022692"/>
    </source>
</evidence>
<evidence type="ECO:0000256" key="4">
    <source>
        <dbReference type="ARBA" id="ARBA00022989"/>
    </source>
</evidence>
<organism evidence="8 9">
    <name type="scientific">Streptococcus henryi</name>
    <dbReference type="NCBI Taxonomy" id="439219"/>
    <lineage>
        <taxon>Bacteria</taxon>
        <taxon>Bacillati</taxon>
        <taxon>Bacillota</taxon>
        <taxon>Bacilli</taxon>
        <taxon>Lactobacillales</taxon>
        <taxon>Streptococcaceae</taxon>
        <taxon>Streptococcus</taxon>
    </lineage>
</organism>
<name>A0A1G6BTD0_9STRE</name>
<dbReference type="FunFam" id="1.10.3470.10:FF:000008">
    <property type="entry name" value="Zinc ABC transporter, permease protein"/>
    <property type="match status" value="1"/>
</dbReference>
<feature type="transmembrane region" description="Helical" evidence="7">
    <location>
        <begin position="65"/>
        <end position="91"/>
    </location>
</feature>
<dbReference type="CDD" id="cd06550">
    <property type="entry name" value="TM_ABC_iron-siderophores_like"/>
    <property type="match status" value="1"/>
</dbReference>
<proteinExistence type="inferred from homology"/>
<evidence type="ECO:0000256" key="2">
    <source>
        <dbReference type="ARBA" id="ARBA00008034"/>
    </source>
</evidence>
<feature type="transmembrane region" description="Helical" evidence="7">
    <location>
        <begin position="188"/>
        <end position="210"/>
    </location>
</feature>
<dbReference type="eggNOG" id="COG1108">
    <property type="taxonomic scope" value="Bacteria"/>
</dbReference>
<dbReference type="Proteomes" id="UP000182508">
    <property type="component" value="Unassembled WGS sequence"/>
</dbReference>
<evidence type="ECO:0000256" key="7">
    <source>
        <dbReference type="SAM" id="Phobius"/>
    </source>
</evidence>
<keyword evidence="4 7" id="KW-1133">Transmembrane helix</keyword>
<sequence length="282" mass="30569">MFMKMIRKGIIMFTEIFAYDFMQRAILAVVAISIFAPILGMFLILRRQSLMSDTLSHVSLAGVAFGIMLGVSTTWSTIAVVTVAAVVLEYLRTVYKHYMEISTAILMSLGLAISLIIMSKSGNAGSVSLEQYLFGSIITISQEQVIALFVIAVIVLLLTILFIRPMYILTFDEDTALVDGLPVRLMSILFNVVTGIAIALTIPAAGALLVSTIMVLPASIAMRLGKNFKSVIFIGILIGFIGMVAGIIGSYYWETPASATITMIFISIFLLVSLVGMLGKKL</sequence>
<feature type="transmembrane region" description="Helical" evidence="7">
    <location>
        <begin position="259"/>
        <end position="279"/>
    </location>
</feature>
<feature type="transmembrane region" description="Helical" evidence="7">
    <location>
        <begin position="147"/>
        <end position="168"/>
    </location>
</feature>
<feature type="transmembrane region" description="Helical" evidence="7">
    <location>
        <begin position="231"/>
        <end position="253"/>
    </location>
</feature>
<dbReference type="InterPro" id="IPR001626">
    <property type="entry name" value="ABC_TroCD"/>
</dbReference>
<dbReference type="InterPro" id="IPR037294">
    <property type="entry name" value="ABC_BtuC-like"/>
</dbReference>
<keyword evidence="9" id="KW-1185">Reference proteome</keyword>
<comment type="subcellular location">
    <subcellularLocation>
        <location evidence="6">Cell membrane</location>
        <topology evidence="6">Multi-pass membrane protein</topology>
    </subcellularLocation>
    <subcellularLocation>
        <location evidence="1">Membrane</location>
        <topology evidence="1">Multi-pass membrane protein</topology>
    </subcellularLocation>
</comment>
<evidence type="ECO:0000256" key="6">
    <source>
        <dbReference type="RuleBase" id="RU003943"/>
    </source>
</evidence>
<dbReference type="SUPFAM" id="SSF81345">
    <property type="entry name" value="ABC transporter involved in vitamin B12 uptake, BtuC"/>
    <property type="match status" value="1"/>
</dbReference>
<reference evidence="8 9" key="1">
    <citation type="submission" date="2016-10" db="EMBL/GenBank/DDBJ databases">
        <authorList>
            <person name="de Groot N.N."/>
        </authorList>
    </citation>
    <scope>NUCLEOTIDE SEQUENCE [LARGE SCALE GENOMIC DNA]</scope>
    <source>
        <strain evidence="8 9">A-4</strain>
    </source>
</reference>
<dbReference type="Pfam" id="PF00950">
    <property type="entry name" value="ABC-3"/>
    <property type="match status" value="1"/>
</dbReference>
<keyword evidence="5 7" id="KW-0472">Membrane</keyword>
<dbReference type="AlphaFoldDB" id="A0A1G6BTD0"/>
<dbReference type="EMBL" id="FMXP01000014">
    <property type="protein sequence ID" value="SDB23873.1"/>
    <property type="molecule type" value="Genomic_DNA"/>
</dbReference>
<accession>A0A1G6BTD0</accession>
<feature type="transmembrane region" description="Helical" evidence="7">
    <location>
        <begin position="21"/>
        <end position="45"/>
    </location>
</feature>
<gene>
    <name evidence="8" type="ORF">SAMN02910293_01202</name>
</gene>
<dbReference type="GO" id="GO:0055085">
    <property type="term" value="P:transmembrane transport"/>
    <property type="evidence" value="ECO:0007669"/>
    <property type="project" value="InterPro"/>
</dbReference>
<dbReference type="STRING" id="439219.SAMN02910293_01202"/>
<protein>
    <submittedName>
        <fullName evidence="8">Zinc transport system permease protein</fullName>
    </submittedName>
</protein>
<dbReference type="Gene3D" id="1.10.3470.10">
    <property type="entry name" value="ABC transporter involved in vitamin B12 uptake, BtuC"/>
    <property type="match status" value="1"/>
</dbReference>
<evidence type="ECO:0000313" key="8">
    <source>
        <dbReference type="EMBL" id="SDB23873.1"/>
    </source>
</evidence>
<dbReference type="GO" id="GO:0010043">
    <property type="term" value="P:response to zinc ion"/>
    <property type="evidence" value="ECO:0007669"/>
    <property type="project" value="TreeGrafter"/>
</dbReference>